<evidence type="ECO:0000256" key="2">
    <source>
        <dbReference type="ARBA" id="ARBA00022490"/>
    </source>
</evidence>
<evidence type="ECO:0000256" key="8">
    <source>
        <dbReference type="ARBA" id="ARBA00022840"/>
    </source>
</evidence>
<gene>
    <name evidence="15" type="primary">thrS-2</name>
    <name evidence="13" type="synonym">thrS</name>
    <name evidence="15" type="ORF">HLUCCA11_23670</name>
</gene>
<dbReference type="InterPro" id="IPR006195">
    <property type="entry name" value="aa-tRNA-synth_II"/>
</dbReference>
<comment type="subunit">
    <text evidence="13">Homodimer.</text>
</comment>
<dbReference type="GO" id="GO:0000049">
    <property type="term" value="F:tRNA binding"/>
    <property type="evidence" value="ECO:0007669"/>
    <property type="project" value="UniProtKB-KW"/>
</dbReference>
<evidence type="ECO:0000259" key="14">
    <source>
        <dbReference type="PROSITE" id="PS50862"/>
    </source>
</evidence>
<dbReference type="GO" id="GO:0004829">
    <property type="term" value="F:threonine-tRNA ligase activity"/>
    <property type="evidence" value="ECO:0007669"/>
    <property type="project" value="UniProtKB-UniRule"/>
</dbReference>
<dbReference type="EC" id="6.1.1.3" evidence="13"/>
<dbReference type="GO" id="GO:0005737">
    <property type="term" value="C:cytoplasm"/>
    <property type="evidence" value="ECO:0007669"/>
    <property type="project" value="UniProtKB-SubCell"/>
</dbReference>
<dbReference type="InterPro" id="IPR033728">
    <property type="entry name" value="ThrRS_core"/>
</dbReference>
<dbReference type="InterPro" id="IPR002314">
    <property type="entry name" value="aa-tRNA-synt_IIb"/>
</dbReference>
<comment type="catalytic activity">
    <reaction evidence="12 13">
        <text>tRNA(Thr) + L-threonine + ATP = L-threonyl-tRNA(Thr) + AMP + diphosphate + H(+)</text>
        <dbReference type="Rhea" id="RHEA:24624"/>
        <dbReference type="Rhea" id="RHEA-COMP:9670"/>
        <dbReference type="Rhea" id="RHEA-COMP:9704"/>
        <dbReference type="ChEBI" id="CHEBI:15378"/>
        <dbReference type="ChEBI" id="CHEBI:30616"/>
        <dbReference type="ChEBI" id="CHEBI:33019"/>
        <dbReference type="ChEBI" id="CHEBI:57926"/>
        <dbReference type="ChEBI" id="CHEBI:78442"/>
        <dbReference type="ChEBI" id="CHEBI:78534"/>
        <dbReference type="ChEBI" id="CHEBI:456215"/>
        <dbReference type="EC" id="6.1.1.3"/>
    </reaction>
</comment>
<dbReference type="SUPFAM" id="SSF55186">
    <property type="entry name" value="ThrRS/AlaRS common domain"/>
    <property type="match status" value="1"/>
</dbReference>
<dbReference type="PATRIC" id="fig|1666911.3.peg.933"/>
<dbReference type="FunFam" id="3.30.930.10:FF:000002">
    <property type="entry name" value="Threonine--tRNA ligase"/>
    <property type="match status" value="1"/>
</dbReference>
<dbReference type="SUPFAM" id="SSF55681">
    <property type="entry name" value="Class II aaRS and biotin synthetases"/>
    <property type="match status" value="1"/>
</dbReference>
<evidence type="ECO:0000256" key="9">
    <source>
        <dbReference type="ARBA" id="ARBA00022884"/>
    </source>
</evidence>
<dbReference type="CDD" id="cd00771">
    <property type="entry name" value="ThrRS_core"/>
    <property type="match status" value="1"/>
</dbReference>
<dbReference type="InterPro" id="IPR047246">
    <property type="entry name" value="ThrRS_anticodon"/>
</dbReference>
<evidence type="ECO:0000313" key="16">
    <source>
        <dbReference type="Proteomes" id="UP000050465"/>
    </source>
</evidence>
<evidence type="ECO:0000256" key="7">
    <source>
        <dbReference type="ARBA" id="ARBA00022833"/>
    </source>
</evidence>
<proteinExistence type="inferred from homology"/>
<dbReference type="NCBIfam" id="TIGR00418">
    <property type="entry name" value="thrS"/>
    <property type="match status" value="1"/>
</dbReference>
<dbReference type="EMBL" id="LJZR01000101">
    <property type="protein sequence ID" value="KPQ31466.1"/>
    <property type="molecule type" value="Genomic_DNA"/>
</dbReference>
<evidence type="ECO:0000256" key="13">
    <source>
        <dbReference type="HAMAP-Rule" id="MF_00184"/>
    </source>
</evidence>
<comment type="similarity">
    <text evidence="1 13">Belongs to the class-II aminoacyl-tRNA synthetase family.</text>
</comment>
<dbReference type="Gene3D" id="3.30.930.10">
    <property type="entry name" value="Bira Bifunctional Protein, Domain 2"/>
    <property type="match status" value="1"/>
</dbReference>
<evidence type="ECO:0000256" key="12">
    <source>
        <dbReference type="ARBA" id="ARBA00049515"/>
    </source>
</evidence>
<feature type="domain" description="Aminoacyl-transfer RNA synthetases class-II family profile" evidence="14">
    <location>
        <begin position="227"/>
        <end position="532"/>
    </location>
</feature>
<protein>
    <recommendedName>
        <fullName evidence="13">Threonine--tRNA ligase</fullName>
        <ecNumber evidence="13">6.1.1.3</ecNumber>
    </recommendedName>
    <alternativeName>
        <fullName evidence="13">Threonyl-tRNA synthetase</fullName>
        <shortName evidence="13">ThrRS</shortName>
    </alternativeName>
</protein>
<name>A0A0N8KLN9_9CYAN</name>
<organism evidence="15 16">
    <name type="scientific">Phormidesmis priestleyi Ana</name>
    <dbReference type="NCBI Taxonomy" id="1666911"/>
    <lineage>
        <taxon>Bacteria</taxon>
        <taxon>Bacillati</taxon>
        <taxon>Cyanobacteriota</taxon>
        <taxon>Cyanophyceae</taxon>
        <taxon>Leptolyngbyales</taxon>
        <taxon>Leptolyngbyaceae</taxon>
        <taxon>Phormidesmis</taxon>
    </lineage>
</organism>
<keyword evidence="5 13" id="KW-0479">Metal-binding</keyword>
<dbReference type="SMART" id="SM00863">
    <property type="entry name" value="tRNA_SAD"/>
    <property type="match status" value="1"/>
</dbReference>
<dbReference type="Pfam" id="PF07973">
    <property type="entry name" value="tRNA_SAD"/>
    <property type="match status" value="1"/>
</dbReference>
<evidence type="ECO:0000256" key="1">
    <source>
        <dbReference type="ARBA" id="ARBA00008226"/>
    </source>
</evidence>
<dbReference type="HAMAP" id="MF_00184">
    <property type="entry name" value="Thr_tRNA_synth"/>
    <property type="match status" value="1"/>
</dbReference>
<keyword evidence="7 13" id="KW-0862">Zinc</keyword>
<reference evidence="15 16" key="1">
    <citation type="submission" date="2015-09" db="EMBL/GenBank/DDBJ databases">
        <title>Identification and resolution of microdiversity through metagenomic sequencing of parallel consortia.</title>
        <authorList>
            <person name="Nelson W.C."/>
            <person name="Romine M.F."/>
            <person name="Lindemann S.R."/>
        </authorList>
    </citation>
    <scope>NUCLEOTIDE SEQUENCE [LARGE SCALE GENOMIC DNA]</scope>
    <source>
        <strain evidence="15">Ana</strain>
    </source>
</reference>
<evidence type="ECO:0000256" key="10">
    <source>
        <dbReference type="ARBA" id="ARBA00022917"/>
    </source>
</evidence>
<keyword evidence="6 13" id="KW-0547">Nucleotide-binding</keyword>
<keyword evidence="11 13" id="KW-0030">Aminoacyl-tRNA synthetase</keyword>
<dbReference type="InterPro" id="IPR036621">
    <property type="entry name" value="Anticodon-bd_dom_sf"/>
</dbReference>
<dbReference type="FunFam" id="3.40.50.800:FF:000001">
    <property type="entry name" value="Threonine--tRNA ligase"/>
    <property type="match status" value="1"/>
</dbReference>
<evidence type="ECO:0000256" key="4">
    <source>
        <dbReference type="ARBA" id="ARBA00022598"/>
    </source>
</evidence>
<dbReference type="Proteomes" id="UP000050465">
    <property type="component" value="Unassembled WGS sequence"/>
</dbReference>
<dbReference type="PRINTS" id="PR01047">
    <property type="entry name" value="TRNASYNTHTHR"/>
</dbReference>
<keyword evidence="2 13" id="KW-0963">Cytoplasm</keyword>
<evidence type="ECO:0000256" key="6">
    <source>
        <dbReference type="ARBA" id="ARBA00022741"/>
    </source>
</evidence>
<evidence type="ECO:0000313" key="15">
    <source>
        <dbReference type="EMBL" id="KPQ31466.1"/>
    </source>
</evidence>
<evidence type="ECO:0000256" key="5">
    <source>
        <dbReference type="ARBA" id="ARBA00022723"/>
    </source>
</evidence>
<keyword evidence="9 13" id="KW-0694">RNA-binding</keyword>
<dbReference type="InterPro" id="IPR018163">
    <property type="entry name" value="Thr/Ala-tRNA-synth_IIc_edit"/>
</dbReference>
<dbReference type="GO" id="GO:0005524">
    <property type="term" value="F:ATP binding"/>
    <property type="evidence" value="ECO:0007669"/>
    <property type="project" value="UniProtKB-UniRule"/>
</dbReference>
<evidence type="ECO:0000256" key="3">
    <source>
        <dbReference type="ARBA" id="ARBA00022555"/>
    </source>
</evidence>
<dbReference type="Gene3D" id="3.30.54.20">
    <property type="match status" value="1"/>
</dbReference>
<evidence type="ECO:0000256" key="11">
    <source>
        <dbReference type="ARBA" id="ARBA00023146"/>
    </source>
</evidence>
<dbReference type="AlphaFoldDB" id="A0A0N8KLN9"/>
<dbReference type="PANTHER" id="PTHR11451">
    <property type="entry name" value="THREONINE-TRNA LIGASE"/>
    <property type="match status" value="1"/>
</dbReference>
<keyword evidence="3 13" id="KW-0820">tRNA-binding</keyword>
<comment type="caution">
    <text evidence="13">Lacks conserved residue(s) required for the propagation of feature annotation.</text>
</comment>
<dbReference type="Pfam" id="PF03129">
    <property type="entry name" value="HGTP_anticodon"/>
    <property type="match status" value="1"/>
</dbReference>
<dbReference type="InterPro" id="IPR002320">
    <property type="entry name" value="Thr-tRNA-ligase_IIa"/>
</dbReference>
<dbReference type="SUPFAM" id="SSF52954">
    <property type="entry name" value="Class II aaRS ABD-related"/>
    <property type="match status" value="1"/>
</dbReference>
<dbReference type="STRING" id="1666911.HLUCCA11_23670"/>
<dbReference type="GO" id="GO:0006435">
    <property type="term" value="P:threonyl-tRNA aminoacylation"/>
    <property type="evidence" value="ECO:0007669"/>
    <property type="project" value="UniProtKB-UniRule"/>
</dbReference>
<dbReference type="InterPro" id="IPR012947">
    <property type="entry name" value="tRNA_SAD"/>
</dbReference>
<dbReference type="Gene3D" id="3.40.50.800">
    <property type="entry name" value="Anticodon-binding domain"/>
    <property type="match status" value="1"/>
</dbReference>
<sequence>MVAQVSLPQSAIRSLACDAAHLARLRHTCAHVLAMAVQALFSETKVTIGPCTDTGFYYDFDRAAPFTPDDLQRIEAEMRRTIQADLPLIREMVDRDDIRVEIEQLNEPYKLQILDNIPADEPITRYYIGCPDPLPAIAEPSLLNPPPAIVPDANIVTPCWWDLCAGPHLNRTGEIHPDAFALESVAGAYWRGDETNPQLQRIYGTAWETPEQLQAYLKQKEEAKRRDHRKLGQELDLFSIQEAAGGGLVFWHPKGARMRQLIEDYWRSAHLSGGYDLLYTPHIANLDLWKTSGHFEFYRDNMFDSMAIEAQQYQLRPMNCPFHVLTYQNRLHSYRELPLRWAELGTVYRYERSGVLHGLMRVRGFTQDDAHVFCLPDQVTDEVLAVLNLTEQILSDFGFTQYEVNLSTRPAKSVGADAVWDLATNALVQALDRKGWDYVTDEGGGAFYGPKIDIKIRDAIGRLWQCSTIQVDFNLPERFDLHYVADDGSRQRPIMIHRAIFGSLERFFGILVENYAGDFPLWLAPVQLRLLPVSDGQRDYANGVAQTLKQQGYRVEVDASGNRLGKQIRTAELEKIPVVAVVGKREVEQQTLSVRSRQDGELGALTVAEVVEKMQLAVVERTLL</sequence>
<dbReference type="InterPro" id="IPR045864">
    <property type="entry name" value="aa-tRNA-synth_II/BPL/LPL"/>
</dbReference>
<dbReference type="InterPro" id="IPR004154">
    <property type="entry name" value="Anticodon-bd"/>
</dbReference>
<comment type="caution">
    <text evidence="15">The sequence shown here is derived from an EMBL/GenBank/DDBJ whole genome shotgun (WGS) entry which is preliminary data.</text>
</comment>
<comment type="subcellular location">
    <subcellularLocation>
        <location evidence="13">Cytoplasm</location>
    </subcellularLocation>
</comment>
<keyword evidence="4 13" id="KW-0436">Ligase</keyword>
<keyword evidence="10 13" id="KW-0648">Protein biosynthesis</keyword>
<dbReference type="Pfam" id="PF00587">
    <property type="entry name" value="tRNA-synt_2b"/>
    <property type="match status" value="1"/>
</dbReference>
<feature type="binding site" evidence="13">
    <location>
        <position position="371"/>
    </location>
    <ligand>
        <name>Zn(2+)</name>
        <dbReference type="ChEBI" id="CHEBI:29105"/>
        <note>catalytic</note>
    </ligand>
</feature>
<dbReference type="PANTHER" id="PTHR11451:SF44">
    <property type="entry name" value="THREONINE--TRNA LIGASE, CHLOROPLASTIC_MITOCHONDRIAL 2"/>
    <property type="match status" value="1"/>
</dbReference>
<feature type="binding site" evidence="13">
    <location>
        <position position="320"/>
    </location>
    <ligand>
        <name>Zn(2+)</name>
        <dbReference type="ChEBI" id="CHEBI:29105"/>
        <note>catalytic</note>
    </ligand>
</feature>
<dbReference type="PROSITE" id="PS50862">
    <property type="entry name" value="AA_TRNA_LIGASE_II"/>
    <property type="match status" value="1"/>
</dbReference>
<comment type="cofactor">
    <cofactor evidence="13">
        <name>Zn(2+)</name>
        <dbReference type="ChEBI" id="CHEBI:29105"/>
    </cofactor>
    <text evidence="13">Binds 1 zinc ion per subunit.</text>
</comment>
<dbReference type="Gene3D" id="3.30.980.10">
    <property type="entry name" value="Threonyl-trna Synthetase, Chain A, domain 2"/>
    <property type="match status" value="1"/>
</dbReference>
<feature type="binding site" evidence="13">
    <location>
        <position position="497"/>
    </location>
    <ligand>
        <name>Zn(2+)</name>
        <dbReference type="ChEBI" id="CHEBI:29105"/>
        <note>catalytic</note>
    </ligand>
</feature>
<dbReference type="CDD" id="cd00860">
    <property type="entry name" value="ThrRS_anticodon"/>
    <property type="match status" value="1"/>
</dbReference>
<dbReference type="GO" id="GO:0046872">
    <property type="term" value="F:metal ion binding"/>
    <property type="evidence" value="ECO:0007669"/>
    <property type="project" value="UniProtKB-KW"/>
</dbReference>
<keyword evidence="8 13" id="KW-0067">ATP-binding</keyword>
<accession>A0A0N8KLN9</accession>